<dbReference type="EMBL" id="MN877442">
    <property type="protein sequence ID" value="QHZ59761.1"/>
    <property type="molecule type" value="Genomic_DNA"/>
</dbReference>
<proteinExistence type="predicted"/>
<dbReference type="KEGG" id="vg:55626463"/>
<evidence type="ECO:0000313" key="1">
    <source>
        <dbReference type="EMBL" id="QHZ59761.1"/>
    </source>
</evidence>
<keyword evidence="2" id="KW-1185">Reference proteome</keyword>
<dbReference type="RefSeq" id="YP_009855723.1">
    <property type="nucleotide sequence ID" value="NC_048847.1"/>
</dbReference>
<dbReference type="GeneID" id="55626463"/>
<protein>
    <submittedName>
        <fullName evidence="1">Uncharacterized protein</fullName>
    </submittedName>
</protein>
<accession>A0A6C0R0H5</accession>
<evidence type="ECO:0000313" key="2">
    <source>
        <dbReference type="Proteomes" id="UP000479357"/>
    </source>
</evidence>
<organism evidence="1 2">
    <name type="scientific">Alteromonas phage vB_AmeM_PT11-V22</name>
    <dbReference type="NCBI Taxonomy" id="2704031"/>
    <lineage>
        <taxon>Viruses</taxon>
        <taxon>Duplodnaviria</taxon>
        <taxon>Heunggongvirae</taxon>
        <taxon>Uroviricota</taxon>
        <taxon>Caudoviricetes</taxon>
        <taxon>Myoalterovirus</taxon>
        <taxon>Myoalterovirus PT11V22</taxon>
    </lineage>
</organism>
<sequence>MAYICVCKNAIQANNKKKWEGELQPAIRVSNTPSGKVTLRSNAVGIVDSEGNIVAKVLTSTDGKPIISCGAKTAIITEYDIIELEGNNYDYIIRR</sequence>
<name>A0A6C0R0H5_9CAUD</name>
<reference evidence="1 2" key="1">
    <citation type="submission" date="2019-12" db="EMBL/GenBank/DDBJ databases">
        <title>Alteromonas phage V22 represents a new genus of marine bacteriophages that requires a novel tail fiber chaperone for host recognition.</title>
        <authorList>
            <person name="Gonzalez-Serrano R."/>
            <person name="Dunne M."/>
            <person name="Rosselli R."/>
            <person name="Martin-Cuadrado A.-B."/>
            <person name="Grosboillot V."/>
            <person name="Zinsli L."/>
            <person name="Roda-Garcia J.J."/>
            <person name="Loessner M.J."/>
            <person name="Rodriguez-Valera F."/>
        </authorList>
    </citation>
    <scope>NUCLEOTIDE SEQUENCE [LARGE SCALE GENOMIC DNA]</scope>
</reference>
<dbReference type="Proteomes" id="UP000479357">
    <property type="component" value="Segment"/>
</dbReference>